<evidence type="ECO:0000313" key="4">
    <source>
        <dbReference type="EMBL" id="EOT61900.1"/>
    </source>
</evidence>
<comment type="similarity">
    <text evidence="1">Belongs to the internalin family.</text>
</comment>
<dbReference type="InterPro" id="IPR032675">
    <property type="entry name" value="LRR_dom_sf"/>
</dbReference>
<reference evidence="3 5" key="1">
    <citation type="submission" date="2013-02" db="EMBL/GenBank/DDBJ databases">
        <title>The Genome Sequence of Enterococcus haemoperoxidus BAA-382.</title>
        <authorList>
            <consortium name="The Broad Institute Genome Sequencing Platform"/>
            <consortium name="The Broad Institute Genome Sequencing Center for Infectious Disease"/>
            <person name="Earl A.M."/>
            <person name="Gilmore M.S."/>
            <person name="Lebreton F."/>
            <person name="Walker B."/>
            <person name="Young S.K."/>
            <person name="Zeng Q."/>
            <person name="Gargeya S."/>
            <person name="Fitzgerald M."/>
            <person name="Haas B."/>
            <person name="Abouelleil A."/>
            <person name="Alvarado L."/>
            <person name="Arachchi H.M."/>
            <person name="Berlin A.M."/>
            <person name="Chapman S.B."/>
            <person name="Dewar J."/>
            <person name="Goldberg J."/>
            <person name="Griggs A."/>
            <person name="Gujja S."/>
            <person name="Hansen M."/>
            <person name="Howarth C."/>
            <person name="Imamovic A."/>
            <person name="Larimer J."/>
            <person name="McCowan C."/>
            <person name="Murphy C."/>
            <person name="Neiman D."/>
            <person name="Pearson M."/>
            <person name="Priest M."/>
            <person name="Roberts A."/>
            <person name="Saif S."/>
            <person name="Shea T."/>
            <person name="Sisk P."/>
            <person name="Sykes S."/>
            <person name="Wortman J."/>
            <person name="Nusbaum C."/>
            <person name="Birren B."/>
        </authorList>
    </citation>
    <scope>NUCLEOTIDE SEQUENCE [LARGE SCALE GENOMIC DNA]</scope>
    <source>
        <strain evidence="3 5">ATCC BAA-382</strain>
    </source>
</reference>
<gene>
    <name evidence="4" type="ORF">I583_00883</name>
    <name evidence="3" type="ORF">UAW_03200</name>
</gene>
<evidence type="ECO:0000313" key="6">
    <source>
        <dbReference type="Proteomes" id="UP000014197"/>
    </source>
</evidence>
<dbReference type="EMBL" id="AJAR01000031">
    <property type="protein sequence ID" value="EOH92215.1"/>
    <property type="molecule type" value="Genomic_DNA"/>
</dbReference>
<keyword evidence="6" id="KW-1185">Reference proteome</keyword>
<evidence type="ECO:0000256" key="1">
    <source>
        <dbReference type="ARBA" id="ARBA00009432"/>
    </source>
</evidence>
<accession>R2S9J0</accession>
<organism evidence="3 5">
    <name type="scientific">Enterococcus haemoperoxidus ATCC BAA-382</name>
    <dbReference type="NCBI Taxonomy" id="1158608"/>
    <lineage>
        <taxon>Bacteria</taxon>
        <taxon>Bacillati</taxon>
        <taxon>Bacillota</taxon>
        <taxon>Bacilli</taxon>
        <taxon>Lactobacillales</taxon>
        <taxon>Enterococcaceae</taxon>
        <taxon>Enterococcus</taxon>
    </lineage>
</organism>
<dbReference type="Proteomes" id="UP000014197">
    <property type="component" value="Unassembled WGS sequence"/>
</dbReference>
<dbReference type="PATRIC" id="fig|1158608.3.peg.3133"/>
<dbReference type="Gene3D" id="3.80.10.10">
    <property type="entry name" value="Ribonuclease Inhibitor"/>
    <property type="match status" value="1"/>
</dbReference>
<dbReference type="EMBL" id="ASVY01000002">
    <property type="protein sequence ID" value="EOT61900.1"/>
    <property type="molecule type" value="Genomic_DNA"/>
</dbReference>
<dbReference type="Proteomes" id="UP000013858">
    <property type="component" value="Unassembled WGS sequence"/>
</dbReference>
<dbReference type="Gene3D" id="2.60.40.1220">
    <property type="match status" value="1"/>
</dbReference>
<dbReference type="AlphaFoldDB" id="R2S9J0"/>
<keyword evidence="2" id="KW-0732">Signal</keyword>
<comment type="caution">
    <text evidence="3">The sequence shown here is derived from an EMBL/GenBank/DDBJ whole genome shotgun (WGS) entry which is preliminary data.</text>
</comment>
<evidence type="ECO:0000313" key="5">
    <source>
        <dbReference type="Proteomes" id="UP000013858"/>
    </source>
</evidence>
<evidence type="ECO:0000256" key="2">
    <source>
        <dbReference type="ARBA" id="ARBA00022729"/>
    </source>
</evidence>
<reference evidence="4 6" key="2">
    <citation type="submission" date="2013-03" db="EMBL/GenBank/DDBJ databases">
        <title>The Genome Sequence of Enterococcus haemoperoxidus BAA-382 (PacBio/Illumina hybrid assembly).</title>
        <authorList>
            <consortium name="The Broad Institute Genomics Platform"/>
            <consortium name="The Broad Institute Genome Sequencing Center for Infectious Disease"/>
            <person name="Earl A."/>
            <person name="Russ C."/>
            <person name="Gilmore M."/>
            <person name="Surin D."/>
            <person name="Walker B."/>
            <person name="Young S."/>
            <person name="Zeng Q."/>
            <person name="Gargeya S."/>
            <person name="Fitzgerald M."/>
            <person name="Haas B."/>
            <person name="Abouelleil A."/>
            <person name="Allen A.W."/>
            <person name="Alvarado L."/>
            <person name="Arachchi H.M."/>
            <person name="Berlin A.M."/>
            <person name="Chapman S.B."/>
            <person name="Gainer-Dewar J."/>
            <person name="Goldberg J."/>
            <person name="Griggs A."/>
            <person name="Gujja S."/>
            <person name="Hansen M."/>
            <person name="Howarth C."/>
            <person name="Imamovic A."/>
            <person name="Ireland A."/>
            <person name="Larimer J."/>
            <person name="McCowan C."/>
            <person name="Murphy C."/>
            <person name="Pearson M."/>
            <person name="Poon T.W."/>
            <person name="Priest M."/>
            <person name="Roberts A."/>
            <person name="Saif S."/>
            <person name="Shea T."/>
            <person name="Sisk P."/>
            <person name="Sykes S."/>
            <person name="Wortman J."/>
            <person name="Nusbaum C."/>
            <person name="Birren B."/>
        </authorList>
    </citation>
    <scope>NUCLEOTIDE SEQUENCE [LARGE SCALE GENOMIC DNA]</scope>
    <source>
        <strain evidence="4 6">ATCC BAA-382</strain>
    </source>
</reference>
<evidence type="ECO:0000313" key="3">
    <source>
        <dbReference type="EMBL" id="EOH92215.1"/>
    </source>
</evidence>
<dbReference type="RefSeq" id="WP_010763355.1">
    <property type="nucleotide sequence ID" value="NZ_KB946316.1"/>
</dbReference>
<protein>
    <submittedName>
        <fullName evidence="3">Uncharacterized protein</fullName>
    </submittedName>
</protein>
<sequence>MKKKLLVVGVLGIVGLGLYGGTVVNGWQSGYGDDYVYMPDGSIRSSILTLIERNTLVETEDGSESLFEIEKELPTVDQIKKYAYSDPNQYLELGELSLSGIQGIQHLGENVKKIRLFEIGNSDITPIFLMEHLEELDLEDANVTMNELDQLFTSKRMPKLKVLHVRDYEYSFKDFSDVKIPEKFQDVLYRNSTTYPTITLSSDAKELVIKNPIQLSNNNGGETTYTSQDKNFKVVGNELRWDLSTSEEPKSFTWEYKLAEPNRNIVFNGEVRLKVLFED</sequence>
<proteinExistence type="inferred from homology"/>
<name>R2S9J0_9ENTE</name>
<dbReference type="InterPro" id="IPR014755">
    <property type="entry name" value="Cu-Rt/internalin_Ig-like"/>
</dbReference>